<dbReference type="CDD" id="cd20628">
    <property type="entry name" value="CYP4"/>
    <property type="match status" value="1"/>
</dbReference>
<organism evidence="10 11">
    <name type="scientific">Mesorhabditis spiculigera</name>
    <dbReference type="NCBI Taxonomy" id="96644"/>
    <lineage>
        <taxon>Eukaryota</taxon>
        <taxon>Metazoa</taxon>
        <taxon>Ecdysozoa</taxon>
        <taxon>Nematoda</taxon>
        <taxon>Chromadorea</taxon>
        <taxon>Rhabditida</taxon>
        <taxon>Rhabditina</taxon>
        <taxon>Rhabditomorpha</taxon>
        <taxon>Rhabditoidea</taxon>
        <taxon>Rhabditidae</taxon>
        <taxon>Mesorhabditinae</taxon>
        <taxon>Mesorhabditis</taxon>
    </lineage>
</organism>
<evidence type="ECO:0000256" key="6">
    <source>
        <dbReference type="ARBA" id="ARBA00023004"/>
    </source>
</evidence>
<keyword evidence="5 8" id="KW-0479">Metal-binding</keyword>
<feature type="non-terminal residue" evidence="10">
    <location>
        <position position="505"/>
    </location>
</feature>
<dbReference type="PROSITE" id="PS00086">
    <property type="entry name" value="CYTOCHROME_P450"/>
    <property type="match status" value="1"/>
</dbReference>
<comment type="cofactor">
    <cofactor evidence="1 8">
        <name>heme</name>
        <dbReference type="ChEBI" id="CHEBI:30413"/>
    </cofactor>
</comment>
<dbReference type="EMBL" id="CATQJA010002710">
    <property type="protein sequence ID" value="CAJ0587942.1"/>
    <property type="molecule type" value="Genomic_DNA"/>
</dbReference>
<dbReference type="PRINTS" id="PR00465">
    <property type="entry name" value="EP450IV"/>
</dbReference>
<evidence type="ECO:0000256" key="8">
    <source>
        <dbReference type="PIRSR" id="PIRSR602403-1"/>
    </source>
</evidence>
<evidence type="ECO:0000256" key="5">
    <source>
        <dbReference type="ARBA" id="ARBA00022723"/>
    </source>
</evidence>
<evidence type="ECO:0000313" key="10">
    <source>
        <dbReference type="EMBL" id="CAJ0587942.1"/>
    </source>
</evidence>
<feature type="binding site" description="axial binding residue" evidence="8">
    <location>
        <position position="443"/>
    </location>
    <ligand>
        <name>heme</name>
        <dbReference type="ChEBI" id="CHEBI:30413"/>
    </ligand>
    <ligandPart>
        <name>Fe</name>
        <dbReference type="ChEBI" id="CHEBI:18248"/>
    </ligandPart>
</feature>
<comment type="function">
    <text evidence="2">May be involved in the metabolism of insect hormones and in the breakdown of synthetic insecticides.</text>
</comment>
<dbReference type="Proteomes" id="UP001177023">
    <property type="component" value="Unassembled WGS sequence"/>
</dbReference>
<evidence type="ECO:0000256" key="2">
    <source>
        <dbReference type="ARBA" id="ARBA00003690"/>
    </source>
</evidence>
<dbReference type="GO" id="GO:0005506">
    <property type="term" value="F:iron ion binding"/>
    <property type="evidence" value="ECO:0007669"/>
    <property type="project" value="InterPro"/>
</dbReference>
<dbReference type="InterPro" id="IPR050196">
    <property type="entry name" value="Cytochrome_P450_Monoox"/>
</dbReference>
<dbReference type="Pfam" id="PF00067">
    <property type="entry name" value="p450"/>
    <property type="match status" value="1"/>
</dbReference>
<dbReference type="GO" id="GO:0005789">
    <property type="term" value="C:endoplasmic reticulum membrane"/>
    <property type="evidence" value="ECO:0007669"/>
    <property type="project" value="UniProtKB-SubCell"/>
</dbReference>
<sequence length="505" mass="58023">MLLAAIVVIVLVYAAFRCYSYITELLRMKTMANMIPGALSDDGFLGAAKDWAGMDSAQILDWELQKADELRERGHNYLRINFAHEVFVVPLCGEAIKPILESKEEITKGLGYQYITEWLGLGLLIATGQKWQTRRRLITPTFHFRHLETYVKTFNHHAKIFVDVLADLKSQEFDALPYISRCGLDIICDTAMGATVDVQHNPSHPFCLAVRNMLWLNTEYALKAQNWFYPYYWWTGKAQLYKDSLNVLHTFTRKVIAERKEKRAHGEKTTGKETNFLDMLFESYDDGQIDDEGLREEVDTFMFEGHDTTSTGVSWAVWCLAHHQDVQQKLYDEIIDVLGYDDDEVTTEQLKQMTYLDQVVKETFRLYAPVPQVNRRMQADFQLGEYTVPKGAIVTIAPIILARNKKVWGDDVLSFDPERFSETRESKYHPFDYIPFSAGPRNCIGQRFALLEAKVLICHTVRAFSLSSTRPFESLRTGSEAVLKSMDGIPVIATRRSHWETFVSA</sequence>
<accession>A0AA36DHX4</accession>
<keyword evidence="11" id="KW-1185">Reference proteome</keyword>
<keyword evidence="6 8" id="KW-0408">Iron</keyword>
<evidence type="ECO:0008006" key="12">
    <source>
        <dbReference type="Google" id="ProtNLM"/>
    </source>
</evidence>
<dbReference type="SUPFAM" id="SSF48264">
    <property type="entry name" value="Cytochrome P450"/>
    <property type="match status" value="1"/>
</dbReference>
<dbReference type="InterPro" id="IPR002403">
    <property type="entry name" value="Cyt_P450_E_grp-IV"/>
</dbReference>
<dbReference type="InterPro" id="IPR001128">
    <property type="entry name" value="Cyt_P450"/>
</dbReference>
<name>A0AA36DHX4_9BILA</name>
<dbReference type="PANTHER" id="PTHR24291">
    <property type="entry name" value="CYTOCHROME P450 FAMILY 4"/>
    <property type="match status" value="1"/>
</dbReference>
<evidence type="ECO:0000313" key="11">
    <source>
        <dbReference type="Proteomes" id="UP001177023"/>
    </source>
</evidence>
<evidence type="ECO:0000256" key="1">
    <source>
        <dbReference type="ARBA" id="ARBA00001971"/>
    </source>
</evidence>
<dbReference type="GO" id="GO:0020037">
    <property type="term" value="F:heme binding"/>
    <property type="evidence" value="ECO:0007669"/>
    <property type="project" value="InterPro"/>
</dbReference>
<keyword evidence="4 8" id="KW-0349">Heme</keyword>
<gene>
    <name evidence="10" type="ORF">MSPICULIGERA_LOCUS25895</name>
</gene>
<dbReference type="Gene3D" id="1.10.630.10">
    <property type="entry name" value="Cytochrome P450"/>
    <property type="match status" value="1"/>
</dbReference>
<dbReference type="PRINTS" id="PR00385">
    <property type="entry name" value="P450"/>
</dbReference>
<dbReference type="GO" id="GO:0016705">
    <property type="term" value="F:oxidoreductase activity, acting on paired donors, with incorporation or reduction of molecular oxygen"/>
    <property type="evidence" value="ECO:0007669"/>
    <property type="project" value="InterPro"/>
</dbReference>
<evidence type="ECO:0000256" key="3">
    <source>
        <dbReference type="ARBA" id="ARBA00010617"/>
    </source>
</evidence>
<dbReference type="AlphaFoldDB" id="A0AA36DHX4"/>
<comment type="caution">
    <text evidence="10">The sequence shown here is derived from an EMBL/GenBank/DDBJ whole genome shotgun (WGS) entry which is preliminary data.</text>
</comment>
<dbReference type="GO" id="GO:0004497">
    <property type="term" value="F:monooxygenase activity"/>
    <property type="evidence" value="ECO:0007669"/>
    <property type="project" value="UniProtKB-KW"/>
</dbReference>
<dbReference type="InterPro" id="IPR036396">
    <property type="entry name" value="Cyt_P450_sf"/>
</dbReference>
<protein>
    <recommendedName>
        <fullName evidence="12">Cytochrome P450</fullName>
    </recommendedName>
</protein>
<reference evidence="10" key="1">
    <citation type="submission" date="2023-06" db="EMBL/GenBank/DDBJ databases">
        <authorList>
            <person name="Delattre M."/>
        </authorList>
    </citation>
    <scope>NUCLEOTIDE SEQUENCE</scope>
    <source>
        <strain evidence="10">AF72</strain>
    </source>
</reference>
<dbReference type="InterPro" id="IPR017972">
    <property type="entry name" value="Cyt_P450_CS"/>
</dbReference>
<comment type="similarity">
    <text evidence="3 9">Belongs to the cytochrome P450 family.</text>
</comment>
<proteinExistence type="inferred from homology"/>
<evidence type="ECO:0000256" key="9">
    <source>
        <dbReference type="RuleBase" id="RU000461"/>
    </source>
</evidence>
<dbReference type="PANTHER" id="PTHR24291:SF130">
    <property type="entry name" value="CYTOCHROME P450 FAMILY"/>
    <property type="match status" value="1"/>
</dbReference>
<evidence type="ECO:0000256" key="4">
    <source>
        <dbReference type="ARBA" id="ARBA00022617"/>
    </source>
</evidence>
<evidence type="ECO:0000256" key="7">
    <source>
        <dbReference type="ARBA" id="ARBA00023033"/>
    </source>
</evidence>
<keyword evidence="7 9" id="KW-0503">Monooxygenase</keyword>
<keyword evidence="9" id="KW-0560">Oxidoreductase</keyword>